<keyword evidence="3" id="KW-1185">Reference proteome</keyword>
<reference evidence="2" key="2">
    <citation type="submission" date="2023-04" db="EMBL/GenBank/DDBJ databases">
        <title>Paracnuella aquatica gen. nov., sp. nov., a member of the family Chitinophagaceae isolated from a hot spring.</title>
        <authorList>
            <person name="Wang C."/>
        </authorList>
    </citation>
    <scope>NUCLEOTIDE SEQUENCE</scope>
    <source>
        <strain evidence="2">LB-8</strain>
    </source>
</reference>
<dbReference type="EMBL" id="JAOTIF010000007">
    <property type="protein sequence ID" value="MCU7549742.1"/>
    <property type="molecule type" value="Genomic_DNA"/>
</dbReference>
<feature type="domain" description="Pyrrolo-quinoline quinone repeat" evidence="1">
    <location>
        <begin position="35"/>
        <end position="67"/>
    </location>
</feature>
<dbReference type="InterPro" id="IPR011047">
    <property type="entry name" value="Quinoprotein_ADH-like_sf"/>
</dbReference>
<dbReference type="SUPFAM" id="SSF50998">
    <property type="entry name" value="Quinoprotein alcohol dehydrogenase-like"/>
    <property type="match status" value="1"/>
</dbReference>
<name>A0A9X3BHJ3_9BACT</name>
<organism evidence="2 3">
    <name type="scientific">Paraflavisolibacter caeni</name>
    <dbReference type="NCBI Taxonomy" id="2982496"/>
    <lineage>
        <taxon>Bacteria</taxon>
        <taxon>Pseudomonadati</taxon>
        <taxon>Bacteroidota</taxon>
        <taxon>Chitinophagia</taxon>
        <taxon>Chitinophagales</taxon>
        <taxon>Chitinophagaceae</taxon>
        <taxon>Paraflavisolibacter</taxon>
    </lineage>
</organism>
<dbReference type="Gene3D" id="2.140.10.10">
    <property type="entry name" value="Quinoprotein alcohol dehydrogenase-like superfamily"/>
    <property type="match status" value="1"/>
</dbReference>
<evidence type="ECO:0000259" key="1">
    <source>
        <dbReference type="Pfam" id="PF01011"/>
    </source>
</evidence>
<evidence type="ECO:0000313" key="2">
    <source>
        <dbReference type="EMBL" id="MCU7549742.1"/>
    </source>
</evidence>
<reference evidence="2" key="1">
    <citation type="submission" date="2022-09" db="EMBL/GenBank/DDBJ databases">
        <authorList>
            <person name="Yuan C."/>
            <person name="Ke Z."/>
        </authorList>
    </citation>
    <scope>NUCLEOTIDE SEQUENCE</scope>
    <source>
        <strain evidence="2">LB-8</strain>
    </source>
</reference>
<dbReference type="Proteomes" id="UP001155483">
    <property type="component" value="Unassembled WGS sequence"/>
</dbReference>
<dbReference type="RefSeq" id="WP_279297182.1">
    <property type="nucleotide sequence ID" value="NZ_JAOTIF010000007.1"/>
</dbReference>
<comment type="caution">
    <text evidence="2">The sequence shown here is derived from an EMBL/GenBank/DDBJ whole genome shotgun (WGS) entry which is preliminary data.</text>
</comment>
<accession>A0A9X3BHJ3</accession>
<dbReference type="Pfam" id="PF01011">
    <property type="entry name" value="PQQ"/>
    <property type="match status" value="1"/>
</dbReference>
<protein>
    <recommendedName>
        <fullName evidence="1">Pyrrolo-quinoline quinone repeat domain-containing protein</fullName>
    </recommendedName>
</protein>
<dbReference type="AlphaFoldDB" id="A0A9X3BHJ3"/>
<proteinExistence type="predicted"/>
<sequence>MLKIALPVLFILFTCFISCKDSISLKSLKKKYSGWSTYAGSKEGIRYSSNEQITVQNVSQLQVAWVYS</sequence>
<gene>
    <name evidence="2" type="ORF">OCK74_11490</name>
</gene>
<evidence type="ECO:0000313" key="3">
    <source>
        <dbReference type="Proteomes" id="UP001155483"/>
    </source>
</evidence>
<dbReference type="InterPro" id="IPR002372">
    <property type="entry name" value="PQQ_rpt_dom"/>
</dbReference>